<dbReference type="InterPro" id="IPR041591">
    <property type="entry name" value="OCRE"/>
</dbReference>
<evidence type="ECO:0000256" key="3">
    <source>
        <dbReference type="SAM" id="Coils"/>
    </source>
</evidence>
<protein>
    <submittedName>
        <fullName evidence="6">OCRE domain-containing protein</fullName>
    </submittedName>
</protein>
<keyword evidence="3" id="KW-0175">Coiled coil</keyword>
<evidence type="ECO:0000256" key="1">
    <source>
        <dbReference type="ARBA" id="ARBA00004123"/>
    </source>
</evidence>
<feature type="domain" description="OCRE" evidence="4">
    <location>
        <begin position="51"/>
        <end position="98"/>
    </location>
</feature>
<dbReference type="GO" id="GO:0003723">
    <property type="term" value="F:RNA binding"/>
    <property type="evidence" value="ECO:0007669"/>
    <property type="project" value="TreeGrafter"/>
</dbReference>
<keyword evidence="2" id="KW-0539">Nucleus</keyword>
<comment type="subcellular location">
    <subcellularLocation>
        <location evidence="1">Nucleus</location>
    </subcellularLocation>
</comment>
<dbReference type="Pfam" id="PF17780">
    <property type="entry name" value="OCRE"/>
    <property type="match status" value="2"/>
</dbReference>
<dbReference type="Proteomes" id="UP000887540">
    <property type="component" value="Unplaced"/>
</dbReference>
<evidence type="ECO:0000313" key="5">
    <source>
        <dbReference type="Proteomes" id="UP000887540"/>
    </source>
</evidence>
<dbReference type="GO" id="GO:0005634">
    <property type="term" value="C:nucleus"/>
    <property type="evidence" value="ECO:0007669"/>
    <property type="project" value="UniProtKB-SubCell"/>
</dbReference>
<accession>A0A914DSD3</accession>
<keyword evidence="5" id="KW-1185">Reference proteome</keyword>
<evidence type="ECO:0000313" key="6">
    <source>
        <dbReference type="WBParaSite" id="ACRNAN_scaffold3717.g26590.t2"/>
    </source>
</evidence>
<dbReference type="WBParaSite" id="ACRNAN_scaffold3717.g26590.t2">
    <property type="protein sequence ID" value="ACRNAN_scaffold3717.g26590.t2"/>
    <property type="gene ID" value="ACRNAN_scaffold3717.g26590"/>
</dbReference>
<dbReference type="PANTHER" id="PTHR13948:SF3">
    <property type="entry name" value="FI21118P1"/>
    <property type="match status" value="1"/>
</dbReference>
<dbReference type="AlphaFoldDB" id="A0A914DSD3"/>
<feature type="coiled-coil region" evidence="3">
    <location>
        <begin position="333"/>
        <end position="360"/>
    </location>
</feature>
<feature type="domain" description="OCRE" evidence="4">
    <location>
        <begin position="276"/>
        <end position="321"/>
    </location>
</feature>
<evidence type="ECO:0000259" key="4">
    <source>
        <dbReference type="Pfam" id="PF17780"/>
    </source>
</evidence>
<dbReference type="PANTHER" id="PTHR13948">
    <property type="entry name" value="RNA-BINDING PROTEIN"/>
    <property type="match status" value="1"/>
</dbReference>
<proteinExistence type="predicted"/>
<organism evidence="5 6">
    <name type="scientific">Acrobeloides nanus</name>
    <dbReference type="NCBI Taxonomy" id="290746"/>
    <lineage>
        <taxon>Eukaryota</taxon>
        <taxon>Metazoa</taxon>
        <taxon>Ecdysozoa</taxon>
        <taxon>Nematoda</taxon>
        <taxon>Chromadorea</taxon>
        <taxon>Rhabditida</taxon>
        <taxon>Tylenchina</taxon>
        <taxon>Cephalobomorpha</taxon>
        <taxon>Cephaloboidea</taxon>
        <taxon>Cephalobidae</taxon>
        <taxon>Acrobeloides</taxon>
    </lineage>
</organism>
<name>A0A914DSD3_9BILA</name>
<reference evidence="6" key="1">
    <citation type="submission" date="2022-11" db="UniProtKB">
        <authorList>
            <consortium name="WormBaseParasite"/>
        </authorList>
    </citation>
    <scope>IDENTIFICATION</scope>
</reference>
<dbReference type="GO" id="GO:0000398">
    <property type="term" value="P:mRNA splicing, via spliceosome"/>
    <property type="evidence" value="ECO:0007669"/>
    <property type="project" value="TreeGrafter"/>
</dbReference>
<sequence>MANKRRKRQKQIEQFRLDSFDSFLTQEASDLFREVKTPFGIFPTYQAPSYDTFMLEPSSGYYFDESTNYYYDKSSGYFFDSNTSEWLFWSSTYSTYIPCDGGNVEVKKELQLRESGLEEELSSTATINEDIERYSPFNQEFEDSQIGQNASSKKLDSSLDNEGKKVVTDALIQEILSSVSNEIPQLSNDSTTILSRTSGASSIENLTSEPEHLSPLVSYANSPASSLQEKESIKGFRSSGSTLTSIASNTIHEPEYRKVPKIGRFKIYPAPVHQLFKFQEDIGLYLDESTGFFYCPKQKHYLDPITQQWMFYSSMYSVYIPSEDGDTEEKLKLEKHEEMYQKVNRMLEEKRRNRESENGESSSPFVPNFNPRLPYYALRFPVHAQRMPLLPQPRQQYPNFDYGVKNPRFFSG</sequence>
<evidence type="ECO:0000256" key="2">
    <source>
        <dbReference type="ARBA" id="ARBA00023242"/>
    </source>
</evidence>